<evidence type="ECO:0000259" key="3">
    <source>
        <dbReference type="Pfam" id="PF07687"/>
    </source>
</evidence>
<comment type="caution">
    <text evidence="4">The sequence shown here is derived from an EMBL/GenBank/DDBJ whole genome shotgun (WGS) entry which is preliminary data.</text>
</comment>
<keyword evidence="1" id="KW-0479">Metal-binding</keyword>
<evidence type="ECO:0000256" key="2">
    <source>
        <dbReference type="ARBA" id="ARBA00022801"/>
    </source>
</evidence>
<reference evidence="4 5" key="1">
    <citation type="submission" date="2019-03" db="EMBL/GenBank/DDBJ databases">
        <title>Genomic Encyclopedia of Archaeal and Bacterial Type Strains, Phase II (KMG-II): from individual species to whole genera.</title>
        <authorList>
            <person name="Goeker M."/>
        </authorList>
    </citation>
    <scope>NUCLEOTIDE SEQUENCE [LARGE SCALE GENOMIC DNA]</scope>
    <source>
        <strain evidence="4 5">DSM 45499</strain>
    </source>
</reference>
<dbReference type="AlphaFoldDB" id="A0A4R7V683"/>
<dbReference type="SUPFAM" id="SSF53187">
    <property type="entry name" value="Zn-dependent exopeptidases"/>
    <property type="match status" value="1"/>
</dbReference>
<evidence type="ECO:0000313" key="4">
    <source>
        <dbReference type="EMBL" id="TDV44197.1"/>
    </source>
</evidence>
<gene>
    <name evidence="4" type="ORF">CLV71_114106</name>
</gene>
<organism evidence="4 5">
    <name type="scientific">Actinophytocola oryzae</name>
    <dbReference type="NCBI Taxonomy" id="502181"/>
    <lineage>
        <taxon>Bacteria</taxon>
        <taxon>Bacillati</taxon>
        <taxon>Actinomycetota</taxon>
        <taxon>Actinomycetes</taxon>
        <taxon>Pseudonocardiales</taxon>
        <taxon>Pseudonocardiaceae</taxon>
    </lineage>
</organism>
<dbReference type="InterPro" id="IPR050072">
    <property type="entry name" value="Peptidase_M20A"/>
</dbReference>
<dbReference type="InterPro" id="IPR036264">
    <property type="entry name" value="Bact_exopeptidase_dim_dom"/>
</dbReference>
<dbReference type="InterPro" id="IPR002933">
    <property type="entry name" value="Peptidase_M20"/>
</dbReference>
<dbReference type="Proteomes" id="UP000294927">
    <property type="component" value="Unassembled WGS sequence"/>
</dbReference>
<dbReference type="EMBL" id="SOCP01000014">
    <property type="protein sequence ID" value="TDV44197.1"/>
    <property type="molecule type" value="Genomic_DNA"/>
</dbReference>
<dbReference type="Pfam" id="PF07687">
    <property type="entry name" value="M20_dimer"/>
    <property type="match status" value="1"/>
</dbReference>
<dbReference type="Gene3D" id="3.40.630.10">
    <property type="entry name" value="Zn peptidases"/>
    <property type="match status" value="1"/>
</dbReference>
<dbReference type="SUPFAM" id="SSF55031">
    <property type="entry name" value="Bacterial exopeptidase dimerisation domain"/>
    <property type="match status" value="1"/>
</dbReference>
<accession>A0A4R7V683</accession>
<dbReference type="RefSeq" id="WP_243866845.1">
    <property type="nucleotide sequence ID" value="NZ_SOCP01000014.1"/>
</dbReference>
<dbReference type="GO" id="GO:0046872">
    <property type="term" value="F:metal ion binding"/>
    <property type="evidence" value="ECO:0007669"/>
    <property type="project" value="UniProtKB-KW"/>
</dbReference>
<sequence>MSHSIHDVHAAATQDHESVIELTRDLVTIPSRGGIDPYEPILDSTSDWLAQHHLPTAVLKDDTGAAVGLTCEIKGAHPGPRWVLDACLDTAPFGDEHAWTHSPTSAAIDDGWLHGRGSADSKSGAAIFCHIATRVADTADNLAGTLVLLFDVDEHTGGFGGARRYFQGPDAPTDVAGVIIGYPGMDKLVVGGRGVHRAQLHVHGTSSHSGGRKATPSAIEKAAHLIHILSTTDPPHGATDAFPISGKVTVTAITGGQGYSVTPDLCTLNVDIRTTPTFDDQAAAGFLEQLVTQVDDAWPDTRPTHIRADTRWPAYALDPTSPLRAAILNAASTIGVEVEAKIAGPSNIGNYLAGLGIPATAGFGVTYTGLHATDERIRLDTIPTVQATYHAAALSLLSTDHQG</sequence>
<keyword evidence="5" id="KW-1185">Reference proteome</keyword>
<name>A0A4R7V683_9PSEU</name>
<keyword evidence="2" id="KW-0378">Hydrolase</keyword>
<dbReference type="Pfam" id="PF01546">
    <property type="entry name" value="Peptidase_M20"/>
    <property type="match status" value="1"/>
</dbReference>
<evidence type="ECO:0000313" key="5">
    <source>
        <dbReference type="Proteomes" id="UP000294927"/>
    </source>
</evidence>
<dbReference type="InterPro" id="IPR011650">
    <property type="entry name" value="Peptidase_M20_dimer"/>
</dbReference>
<dbReference type="GO" id="GO:0016787">
    <property type="term" value="F:hydrolase activity"/>
    <property type="evidence" value="ECO:0007669"/>
    <property type="project" value="UniProtKB-KW"/>
</dbReference>
<feature type="domain" description="Peptidase M20 dimerisation" evidence="3">
    <location>
        <begin position="191"/>
        <end position="293"/>
    </location>
</feature>
<dbReference type="PANTHER" id="PTHR43808">
    <property type="entry name" value="ACETYLORNITHINE DEACETYLASE"/>
    <property type="match status" value="1"/>
</dbReference>
<evidence type="ECO:0000256" key="1">
    <source>
        <dbReference type="ARBA" id="ARBA00022723"/>
    </source>
</evidence>
<dbReference type="Gene3D" id="3.30.70.360">
    <property type="match status" value="1"/>
</dbReference>
<proteinExistence type="predicted"/>
<protein>
    <submittedName>
        <fullName evidence="4">Succinyl-diaminopimelate desuccinylase</fullName>
    </submittedName>
</protein>